<dbReference type="SMART" id="SM00387">
    <property type="entry name" value="HATPase_c"/>
    <property type="match status" value="1"/>
</dbReference>
<dbReference type="SUPFAM" id="SSF47384">
    <property type="entry name" value="Homodimeric domain of signal transducing histidine kinase"/>
    <property type="match status" value="1"/>
</dbReference>
<dbReference type="SMART" id="SM00304">
    <property type="entry name" value="HAMP"/>
    <property type="match status" value="1"/>
</dbReference>
<evidence type="ECO:0000256" key="5">
    <source>
        <dbReference type="ARBA" id="ARBA00022679"/>
    </source>
</evidence>
<evidence type="ECO:0000256" key="12">
    <source>
        <dbReference type="SAM" id="Phobius"/>
    </source>
</evidence>
<dbReference type="PANTHER" id="PTHR45436">
    <property type="entry name" value="SENSOR HISTIDINE KINASE YKOH"/>
    <property type="match status" value="1"/>
</dbReference>
<dbReference type="KEGG" id="nall:PP769_06565"/>
<evidence type="ECO:0000256" key="2">
    <source>
        <dbReference type="ARBA" id="ARBA00004370"/>
    </source>
</evidence>
<dbReference type="CDD" id="cd00075">
    <property type="entry name" value="HATPase"/>
    <property type="match status" value="1"/>
</dbReference>
<proteinExistence type="predicted"/>
<dbReference type="GO" id="GO:0005524">
    <property type="term" value="F:ATP binding"/>
    <property type="evidence" value="ECO:0007669"/>
    <property type="project" value="UniProtKB-KW"/>
</dbReference>
<comment type="catalytic activity">
    <reaction evidence="1">
        <text>ATP + protein L-histidine = ADP + protein N-phospho-L-histidine.</text>
        <dbReference type="EC" id="2.7.13.3"/>
    </reaction>
</comment>
<dbReference type="InterPro" id="IPR004358">
    <property type="entry name" value="Sig_transdc_His_kin-like_C"/>
</dbReference>
<dbReference type="InterPro" id="IPR036890">
    <property type="entry name" value="HATPase_C_sf"/>
</dbReference>
<accession>A0AA96GE29</accession>
<keyword evidence="15" id="KW-0547">Nucleotide-binding</keyword>
<dbReference type="AlphaFoldDB" id="A0AA96GE29"/>
<dbReference type="SMART" id="SM00388">
    <property type="entry name" value="HisKA"/>
    <property type="match status" value="1"/>
</dbReference>
<dbReference type="InterPro" id="IPR003661">
    <property type="entry name" value="HisK_dim/P_dom"/>
</dbReference>
<protein>
    <recommendedName>
        <fullName evidence="3">histidine kinase</fullName>
        <ecNumber evidence="3">2.7.13.3</ecNumber>
    </recommendedName>
</protein>
<evidence type="ECO:0000256" key="9">
    <source>
        <dbReference type="ARBA" id="ARBA00023012"/>
    </source>
</evidence>
<feature type="transmembrane region" description="Helical" evidence="12">
    <location>
        <begin position="164"/>
        <end position="188"/>
    </location>
</feature>
<keyword evidence="15" id="KW-0067">ATP-binding</keyword>
<evidence type="ECO:0000256" key="6">
    <source>
        <dbReference type="ARBA" id="ARBA00022692"/>
    </source>
</evidence>
<feature type="domain" description="Histidine kinase" evidence="13">
    <location>
        <begin position="250"/>
        <end position="464"/>
    </location>
</feature>
<dbReference type="Gene3D" id="1.10.287.130">
    <property type="match status" value="1"/>
</dbReference>
<feature type="transmembrane region" description="Helical" evidence="12">
    <location>
        <begin position="14"/>
        <end position="35"/>
    </location>
</feature>
<dbReference type="InterPro" id="IPR003660">
    <property type="entry name" value="HAMP_dom"/>
</dbReference>
<dbReference type="EC" id="2.7.13.3" evidence="3"/>
<evidence type="ECO:0000313" key="15">
    <source>
        <dbReference type="EMBL" id="WNM59422.1"/>
    </source>
</evidence>
<dbReference type="Gene3D" id="3.30.565.10">
    <property type="entry name" value="Histidine kinase-like ATPase, C-terminal domain"/>
    <property type="match status" value="1"/>
</dbReference>
<dbReference type="RefSeq" id="WP_312646168.1">
    <property type="nucleotide sequence ID" value="NZ_CP116967.1"/>
</dbReference>
<evidence type="ECO:0000256" key="7">
    <source>
        <dbReference type="ARBA" id="ARBA00022777"/>
    </source>
</evidence>
<dbReference type="CDD" id="cd00082">
    <property type="entry name" value="HisKA"/>
    <property type="match status" value="1"/>
</dbReference>
<evidence type="ECO:0000256" key="4">
    <source>
        <dbReference type="ARBA" id="ARBA00022553"/>
    </source>
</evidence>
<dbReference type="PROSITE" id="PS50885">
    <property type="entry name" value="HAMP"/>
    <property type="match status" value="1"/>
</dbReference>
<keyword evidence="5" id="KW-0808">Transferase</keyword>
<gene>
    <name evidence="15" type="ORF">PP769_06565</name>
</gene>
<feature type="domain" description="HAMP" evidence="14">
    <location>
        <begin position="189"/>
        <end position="242"/>
    </location>
</feature>
<dbReference type="GO" id="GO:0000155">
    <property type="term" value="F:phosphorelay sensor kinase activity"/>
    <property type="evidence" value="ECO:0007669"/>
    <property type="project" value="InterPro"/>
</dbReference>
<dbReference type="EMBL" id="CP116967">
    <property type="protein sequence ID" value="WNM59422.1"/>
    <property type="molecule type" value="Genomic_DNA"/>
</dbReference>
<evidence type="ECO:0000259" key="13">
    <source>
        <dbReference type="PROSITE" id="PS50109"/>
    </source>
</evidence>
<evidence type="ECO:0000256" key="8">
    <source>
        <dbReference type="ARBA" id="ARBA00022989"/>
    </source>
</evidence>
<keyword evidence="6 12" id="KW-0812">Transmembrane</keyword>
<dbReference type="Gene3D" id="6.10.340.10">
    <property type="match status" value="1"/>
</dbReference>
<dbReference type="Pfam" id="PF00512">
    <property type="entry name" value="HisKA"/>
    <property type="match status" value="1"/>
</dbReference>
<dbReference type="InterPro" id="IPR003594">
    <property type="entry name" value="HATPase_dom"/>
</dbReference>
<name>A0AA96GE29_9BACT</name>
<dbReference type="PROSITE" id="PS50109">
    <property type="entry name" value="HIS_KIN"/>
    <property type="match status" value="1"/>
</dbReference>
<dbReference type="InterPro" id="IPR050428">
    <property type="entry name" value="TCS_sensor_his_kinase"/>
</dbReference>
<feature type="compositionally biased region" description="Low complexity" evidence="11">
    <location>
        <begin position="445"/>
        <end position="458"/>
    </location>
</feature>
<dbReference type="SUPFAM" id="SSF158472">
    <property type="entry name" value="HAMP domain-like"/>
    <property type="match status" value="1"/>
</dbReference>
<sequence length="467" mass="52083">MIKLPNTLSFRLTFWYASTFLICLLVAMLGLYIYLDTVFNHRMDEDLKEDIAEFRELMDEGGLEKVTAEIIREINSSDETEVFLRVLDLKGKVVFSTDVSEWEDLDAKTALIFPNDMAPTTPVLKTVEFPHHDYPVRMVLSQIGQDKVLLIGETLEKKEEIMELLFKVFAGMIFLGIPLACGVGWVIARKAVSGIEEVSRAAKDIERGNLDRQVTVKAGEEEIQTLMDTFNAMAARIRGLIREMREMTDNIAHDLRSPLARIRAMSEGALAETNSTSNNKILATETMRECDRLMHLINTTLDMAEVDAGVINGSKGLVDLSQLLTDLCELFEAVAEENHITFKVSIEPNCHIYGIKHHLQRMVANLLDNAMKYTQSGGQVSIELIRSPHHCRLTITDTGVGIPPSDQPRIFDRFFRCEHSRSQEGCGLGLSFARSVARAHGGDITVTSESSHGSSFTSVLSIGPSTD</sequence>
<dbReference type="Pfam" id="PF02518">
    <property type="entry name" value="HATPase_c"/>
    <property type="match status" value="1"/>
</dbReference>
<organism evidence="15 16">
    <name type="scientific">Candidatus Nitrospira allomarina</name>
    <dbReference type="NCBI Taxonomy" id="3020900"/>
    <lineage>
        <taxon>Bacteria</taxon>
        <taxon>Pseudomonadati</taxon>
        <taxon>Nitrospirota</taxon>
        <taxon>Nitrospiria</taxon>
        <taxon>Nitrospirales</taxon>
        <taxon>Nitrospiraceae</taxon>
        <taxon>Nitrospira</taxon>
    </lineage>
</organism>
<evidence type="ECO:0000313" key="16">
    <source>
        <dbReference type="Proteomes" id="UP001302719"/>
    </source>
</evidence>
<dbReference type="Pfam" id="PF00672">
    <property type="entry name" value="HAMP"/>
    <property type="match status" value="1"/>
</dbReference>
<keyword evidence="10 12" id="KW-0472">Membrane</keyword>
<dbReference type="CDD" id="cd06225">
    <property type="entry name" value="HAMP"/>
    <property type="match status" value="1"/>
</dbReference>
<evidence type="ECO:0000256" key="1">
    <source>
        <dbReference type="ARBA" id="ARBA00000085"/>
    </source>
</evidence>
<feature type="region of interest" description="Disordered" evidence="11">
    <location>
        <begin position="445"/>
        <end position="467"/>
    </location>
</feature>
<keyword evidence="8 12" id="KW-1133">Transmembrane helix</keyword>
<dbReference type="SUPFAM" id="SSF55874">
    <property type="entry name" value="ATPase domain of HSP90 chaperone/DNA topoisomerase II/histidine kinase"/>
    <property type="match status" value="1"/>
</dbReference>
<comment type="subcellular location">
    <subcellularLocation>
        <location evidence="2">Membrane</location>
    </subcellularLocation>
</comment>
<keyword evidence="16" id="KW-1185">Reference proteome</keyword>
<keyword evidence="4" id="KW-0597">Phosphoprotein</keyword>
<dbReference type="InterPro" id="IPR005467">
    <property type="entry name" value="His_kinase_dom"/>
</dbReference>
<keyword evidence="7" id="KW-0418">Kinase</keyword>
<dbReference type="GO" id="GO:0005886">
    <property type="term" value="C:plasma membrane"/>
    <property type="evidence" value="ECO:0007669"/>
    <property type="project" value="TreeGrafter"/>
</dbReference>
<reference evidence="15 16" key="1">
    <citation type="submission" date="2023-01" db="EMBL/GenBank/DDBJ databases">
        <title>Cultivation and genomic characterization of new, ubiquitous marine nitrite-oxidizing bacteria from the Nitrospirales.</title>
        <authorList>
            <person name="Mueller A.J."/>
            <person name="Daebeler A."/>
            <person name="Herbold C.W."/>
            <person name="Kirkegaard R.H."/>
            <person name="Daims H."/>
        </authorList>
    </citation>
    <scope>NUCLEOTIDE SEQUENCE [LARGE SCALE GENOMIC DNA]</scope>
    <source>
        <strain evidence="15 16">VA</strain>
    </source>
</reference>
<dbReference type="PRINTS" id="PR00344">
    <property type="entry name" value="BCTRLSENSOR"/>
</dbReference>
<dbReference type="InterPro" id="IPR036097">
    <property type="entry name" value="HisK_dim/P_sf"/>
</dbReference>
<dbReference type="PANTHER" id="PTHR45436:SF8">
    <property type="entry name" value="HISTIDINE KINASE"/>
    <property type="match status" value="1"/>
</dbReference>
<evidence type="ECO:0000256" key="11">
    <source>
        <dbReference type="SAM" id="MobiDB-lite"/>
    </source>
</evidence>
<evidence type="ECO:0000256" key="10">
    <source>
        <dbReference type="ARBA" id="ARBA00023136"/>
    </source>
</evidence>
<evidence type="ECO:0000256" key="3">
    <source>
        <dbReference type="ARBA" id="ARBA00012438"/>
    </source>
</evidence>
<evidence type="ECO:0000259" key="14">
    <source>
        <dbReference type="PROSITE" id="PS50885"/>
    </source>
</evidence>
<keyword evidence="9" id="KW-0902">Two-component regulatory system</keyword>
<dbReference type="FunFam" id="3.30.565.10:FF:000006">
    <property type="entry name" value="Sensor histidine kinase WalK"/>
    <property type="match status" value="1"/>
</dbReference>
<dbReference type="Proteomes" id="UP001302719">
    <property type="component" value="Chromosome"/>
</dbReference>